<evidence type="ECO:0000256" key="3">
    <source>
        <dbReference type="ARBA" id="ARBA00022737"/>
    </source>
</evidence>
<feature type="coiled-coil region" evidence="8">
    <location>
        <begin position="245"/>
        <end position="272"/>
    </location>
</feature>
<dbReference type="InterPro" id="IPR056436">
    <property type="entry name" value="Znf-C2H2_ZIC1-5/GLI1-3-like"/>
</dbReference>
<dbReference type="FunFam" id="3.30.160.60:FF:000201">
    <property type="entry name" value="C2H2 finger domain protein (Gli3)"/>
    <property type="match status" value="1"/>
</dbReference>
<keyword evidence="6" id="KW-0539">Nucleus</keyword>
<dbReference type="SUPFAM" id="SSF57667">
    <property type="entry name" value="beta-beta-alpha zinc fingers"/>
    <property type="match status" value="1"/>
</dbReference>
<comment type="caution">
    <text evidence="11">The sequence shown here is derived from an EMBL/GenBank/DDBJ whole genome shotgun (WGS) entry which is preliminary data.</text>
</comment>
<evidence type="ECO:0000256" key="4">
    <source>
        <dbReference type="ARBA" id="ARBA00022771"/>
    </source>
</evidence>
<reference evidence="11" key="1">
    <citation type="submission" date="2022-06" db="EMBL/GenBank/DDBJ databases">
        <authorList>
            <consortium name="SYNGENTA / RWTH Aachen University"/>
        </authorList>
    </citation>
    <scope>NUCLEOTIDE SEQUENCE</scope>
</reference>
<evidence type="ECO:0000256" key="6">
    <source>
        <dbReference type="ARBA" id="ARBA00023242"/>
    </source>
</evidence>
<dbReference type="EMBL" id="CALTRL010001273">
    <property type="protein sequence ID" value="CAH7671849.1"/>
    <property type="molecule type" value="Genomic_DNA"/>
</dbReference>
<dbReference type="FunFam" id="3.30.160.60:FF:000031">
    <property type="entry name" value="GLI family zinc finger 3"/>
    <property type="match status" value="1"/>
</dbReference>
<dbReference type="InterPro" id="IPR036236">
    <property type="entry name" value="Znf_C2H2_sf"/>
</dbReference>
<keyword evidence="5" id="KW-0862">Zinc</keyword>
<gene>
    <name evidence="11" type="ORF">PPACK8108_LOCUS26517</name>
    <name evidence="10" type="ORF">PPACK8108_LOCUS6683</name>
</gene>
<evidence type="ECO:0000256" key="1">
    <source>
        <dbReference type="ARBA" id="ARBA00004123"/>
    </source>
</evidence>
<dbReference type="Proteomes" id="UP001153365">
    <property type="component" value="Unassembled WGS sequence"/>
</dbReference>
<evidence type="ECO:0000256" key="2">
    <source>
        <dbReference type="ARBA" id="ARBA00022723"/>
    </source>
</evidence>
<dbReference type="EMBL" id="CALTRL010006486">
    <property type="protein sequence ID" value="CAH7690994.1"/>
    <property type="molecule type" value="Genomic_DNA"/>
</dbReference>
<keyword evidence="8" id="KW-0175">Coiled coil</keyword>
<sequence>MSTGNTYNNETIDQSEEDLPMLRCGWNDCRQGFWVLEDLIDHLVGEGGHVPPDPSAPRGQKCPCEWNGCPKQGKPQGSRMALMVHLRSHTGEKPFCCHRPECDKTFSRTDALAKHVRVSHGENLPSFRGLNNLSNRTKRSIKLENESDQDEDQSMVTVNEPENQQADYPNEIDNININNNNNNNKRNRLDDNLVELVNLNGKLFDDQIDENLRTEEERMGIEDLKLKFPSSDPTFLELVVMKAKLKFVLGERELLKAELKVLNNKEEDIKKHKDGFLDQILREKIG</sequence>
<evidence type="ECO:0000256" key="8">
    <source>
        <dbReference type="SAM" id="Coils"/>
    </source>
</evidence>
<comment type="subcellular location">
    <subcellularLocation>
        <location evidence="1">Nucleus</location>
    </subcellularLocation>
</comment>
<protein>
    <recommendedName>
        <fullName evidence="9">C2H2-type domain-containing protein</fullName>
    </recommendedName>
</protein>
<dbReference type="PROSITE" id="PS00028">
    <property type="entry name" value="ZINC_FINGER_C2H2_1"/>
    <property type="match status" value="1"/>
</dbReference>
<dbReference type="Gene3D" id="3.30.160.60">
    <property type="entry name" value="Classic Zinc Finger"/>
    <property type="match status" value="2"/>
</dbReference>
<dbReference type="PROSITE" id="PS50157">
    <property type="entry name" value="ZINC_FINGER_C2H2_2"/>
    <property type="match status" value="2"/>
</dbReference>
<dbReference type="GO" id="GO:0008270">
    <property type="term" value="F:zinc ion binding"/>
    <property type="evidence" value="ECO:0007669"/>
    <property type="project" value="UniProtKB-KW"/>
</dbReference>
<dbReference type="GO" id="GO:0000981">
    <property type="term" value="F:DNA-binding transcription factor activity, RNA polymerase II-specific"/>
    <property type="evidence" value="ECO:0007669"/>
    <property type="project" value="TreeGrafter"/>
</dbReference>
<dbReference type="PANTHER" id="PTHR45718">
    <property type="entry name" value="TRANSCRIPTIONAL ACTIVATOR CUBITUS INTERRUPTUS"/>
    <property type="match status" value="1"/>
</dbReference>
<evidence type="ECO:0000256" key="7">
    <source>
        <dbReference type="PROSITE-ProRule" id="PRU00042"/>
    </source>
</evidence>
<evidence type="ECO:0000313" key="10">
    <source>
        <dbReference type="EMBL" id="CAH7671849.1"/>
    </source>
</evidence>
<evidence type="ECO:0000256" key="5">
    <source>
        <dbReference type="ARBA" id="ARBA00022833"/>
    </source>
</evidence>
<keyword evidence="3" id="KW-0677">Repeat</keyword>
<evidence type="ECO:0000313" key="12">
    <source>
        <dbReference type="Proteomes" id="UP001153365"/>
    </source>
</evidence>
<keyword evidence="4 7" id="KW-0863">Zinc-finger</keyword>
<evidence type="ECO:0000259" key="9">
    <source>
        <dbReference type="PROSITE" id="PS50157"/>
    </source>
</evidence>
<name>A0AAV0BXF6_PHAPC</name>
<accession>A0AAV0BXF6</accession>
<dbReference type="InterPro" id="IPR043359">
    <property type="entry name" value="GLI-like"/>
</dbReference>
<dbReference type="InterPro" id="IPR013087">
    <property type="entry name" value="Znf_C2H2_type"/>
</dbReference>
<organism evidence="11 12">
    <name type="scientific">Phakopsora pachyrhizi</name>
    <name type="common">Asian soybean rust disease fungus</name>
    <dbReference type="NCBI Taxonomy" id="170000"/>
    <lineage>
        <taxon>Eukaryota</taxon>
        <taxon>Fungi</taxon>
        <taxon>Dikarya</taxon>
        <taxon>Basidiomycota</taxon>
        <taxon>Pucciniomycotina</taxon>
        <taxon>Pucciniomycetes</taxon>
        <taxon>Pucciniales</taxon>
        <taxon>Phakopsoraceae</taxon>
        <taxon>Phakopsora</taxon>
    </lineage>
</organism>
<feature type="domain" description="C2H2-type" evidence="9">
    <location>
        <begin position="95"/>
        <end position="125"/>
    </location>
</feature>
<dbReference type="AlphaFoldDB" id="A0AAV0BXF6"/>
<proteinExistence type="predicted"/>
<keyword evidence="2" id="KW-0479">Metal-binding</keyword>
<feature type="domain" description="C2H2-type" evidence="9">
    <location>
        <begin position="67"/>
        <end position="94"/>
    </location>
</feature>
<dbReference type="Pfam" id="PF23561">
    <property type="entry name" value="zf-C2H2_15"/>
    <property type="match status" value="1"/>
</dbReference>
<dbReference type="GO" id="GO:0000978">
    <property type="term" value="F:RNA polymerase II cis-regulatory region sequence-specific DNA binding"/>
    <property type="evidence" value="ECO:0007669"/>
    <property type="project" value="TreeGrafter"/>
</dbReference>
<evidence type="ECO:0000313" key="11">
    <source>
        <dbReference type="EMBL" id="CAH7690994.1"/>
    </source>
</evidence>
<dbReference type="PANTHER" id="PTHR45718:SF4">
    <property type="entry name" value="TRANSCRIPTIONAL ACTIVATOR CUBITUS INTERRUPTUS"/>
    <property type="match status" value="1"/>
</dbReference>
<dbReference type="SMART" id="SM00355">
    <property type="entry name" value="ZnF_C2H2"/>
    <property type="match status" value="3"/>
</dbReference>
<keyword evidence="12" id="KW-1185">Reference proteome</keyword>
<dbReference type="GO" id="GO:0005634">
    <property type="term" value="C:nucleus"/>
    <property type="evidence" value="ECO:0007669"/>
    <property type="project" value="UniProtKB-SubCell"/>
</dbReference>